<evidence type="ECO:0000313" key="2">
    <source>
        <dbReference type="Proteomes" id="UP000318946"/>
    </source>
</evidence>
<accession>A0A4Y1WVT9</accession>
<organism evidence="1 2">
    <name type="scientific">Alistipes communis</name>
    <dbReference type="NCBI Taxonomy" id="2585118"/>
    <lineage>
        <taxon>Bacteria</taxon>
        <taxon>Pseudomonadati</taxon>
        <taxon>Bacteroidota</taxon>
        <taxon>Bacteroidia</taxon>
        <taxon>Bacteroidales</taxon>
        <taxon>Rikenellaceae</taxon>
        <taxon>Alistipes</taxon>
    </lineage>
</organism>
<dbReference type="Proteomes" id="UP000318946">
    <property type="component" value="Chromosome"/>
</dbReference>
<reference evidence="2" key="1">
    <citation type="submission" date="2019-06" db="EMBL/GenBank/DDBJ databases">
        <title>Alistipes onderdonkii subsp. vulgaris subsp. nov., Alistipes dispar sp. nov. and Alistipes communis sp. nov., isolated from human faeces, and creation of Alistipes onderdonkii subsp. onderdonkii subsp. nov.</title>
        <authorList>
            <person name="Sakamoto M."/>
            <person name="Ikeyama N."/>
            <person name="Ogata Y."/>
            <person name="Suda W."/>
            <person name="Iino T."/>
            <person name="Hattori M."/>
            <person name="Ohkuma M."/>
        </authorList>
    </citation>
    <scope>NUCLEOTIDE SEQUENCE [LARGE SCALE GENOMIC DNA]</scope>
    <source>
        <strain evidence="2">5CBH24</strain>
    </source>
</reference>
<protein>
    <submittedName>
        <fullName evidence="1">Uncharacterized protein</fullName>
    </submittedName>
</protein>
<dbReference type="OrthoDB" id="1004144at2"/>
<sequence length="72" mass="8481">MDECRIEIMHRYPQYEVPITVCTGLVFMAEAIRKSFGGKYVRYLRKYPIRLDFGTGKIFEIAPDDSIRHIPK</sequence>
<gene>
    <name evidence="1" type="ORF">A5CBH24_15610</name>
</gene>
<dbReference type="KEGG" id="acou:A5CBH24_15610"/>
<proteinExistence type="predicted"/>
<evidence type="ECO:0000313" key="1">
    <source>
        <dbReference type="EMBL" id="BBL04248.1"/>
    </source>
</evidence>
<dbReference type="AlphaFoldDB" id="A0A4Y1WVT9"/>
<name>A0A4Y1WVT9_9BACT</name>
<dbReference type="EMBL" id="AP019735">
    <property type="protein sequence ID" value="BBL04248.1"/>
    <property type="molecule type" value="Genomic_DNA"/>
</dbReference>
<keyword evidence="2" id="KW-1185">Reference proteome</keyword>